<sequence>MKKLLSLRSLVSVTMSLFLMGMSAQAFAATYQIKENDTFDSISKQHDIPLQLVLEANKGVDPLNLQVGQAVQLPIQPAVKAAATPAPAMEKVVKAANGKEHAFTRQLSVVATAYTASPSENGQWAGLDYLGNKLKVGTIAVDPSVIPLGSTVYVKGYKYGSLPGTGMICRATDIGGAIKGNRVDIFVPGSDASNFGMQNVQLFVLK</sequence>
<dbReference type="PANTHER" id="PTHR39160">
    <property type="entry name" value="CELL WALL-BINDING PROTEIN YOCH"/>
    <property type="match status" value="1"/>
</dbReference>
<feature type="domain" description="LysM" evidence="3">
    <location>
        <begin position="29"/>
        <end position="73"/>
    </location>
</feature>
<protein>
    <submittedName>
        <fullName evidence="4">LysM peptidoglycan-binding domain-containing protein</fullName>
    </submittedName>
</protein>
<dbReference type="SUPFAM" id="SSF50685">
    <property type="entry name" value="Barwin-like endoglucanases"/>
    <property type="match status" value="1"/>
</dbReference>
<proteinExistence type="predicted"/>
<reference evidence="4 5" key="1">
    <citation type="submission" date="2018-10" db="EMBL/GenBank/DDBJ databases">
        <title>Phylogenomics of Brevibacillus.</title>
        <authorList>
            <person name="Dunlap C."/>
        </authorList>
    </citation>
    <scope>NUCLEOTIDE SEQUENCE [LARGE SCALE GENOMIC DNA]</scope>
    <source>
        <strain evidence="4 5">JCM 15716</strain>
    </source>
</reference>
<dbReference type="AlphaFoldDB" id="A0A3M8D371"/>
<keyword evidence="1 2" id="KW-0732">Signal</keyword>
<dbReference type="Pfam" id="PF01476">
    <property type="entry name" value="LysM"/>
    <property type="match status" value="1"/>
</dbReference>
<dbReference type="GO" id="GO:0019867">
    <property type="term" value="C:outer membrane"/>
    <property type="evidence" value="ECO:0007669"/>
    <property type="project" value="InterPro"/>
</dbReference>
<dbReference type="InterPro" id="IPR018392">
    <property type="entry name" value="LysM"/>
</dbReference>
<dbReference type="RefSeq" id="WP_122920441.1">
    <property type="nucleotide sequence ID" value="NZ_RHHQ01000020.1"/>
</dbReference>
<evidence type="ECO:0000259" key="3">
    <source>
        <dbReference type="PROSITE" id="PS51782"/>
    </source>
</evidence>
<dbReference type="InterPro" id="IPR051933">
    <property type="entry name" value="Resuscitation_pf_RpfB"/>
</dbReference>
<evidence type="ECO:0000256" key="1">
    <source>
        <dbReference type="ARBA" id="ARBA00022729"/>
    </source>
</evidence>
<keyword evidence="5" id="KW-1185">Reference proteome</keyword>
<dbReference type="EMBL" id="RHHQ01000020">
    <property type="protein sequence ID" value="RNB82363.1"/>
    <property type="molecule type" value="Genomic_DNA"/>
</dbReference>
<dbReference type="PANTHER" id="PTHR39160:SF4">
    <property type="entry name" value="RESUSCITATION-PROMOTING FACTOR RPFB"/>
    <property type="match status" value="1"/>
</dbReference>
<name>A0A3M8D371_9BACL</name>
<dbReference type="Gene3D" id="3.10.350.10">
    <property type="entry name" value="LysM domain"/>
    <property type="match status" value="1"/>
</dbReference>
<organism evidence="4 5">
    <name type="scientific">Brevibacillus fluminis</name>
    <dbReference type="NCBI Taxonomy" id="511487"/>
    <lineage>
        <taxon>Bacteria</taxon>
        <taxon>Bacillati</taxon>
        <taxon>Bacillota</taxon>
        <taxon>Bacilli</taxon>
        <taxon>Bacillales</taxon>
        <taxon>Paenibacillaceae</taxon>
        <taxon>Brevibacillus</taxon>
    </lineage>
</organism>
<dbReference type="CDD" id="cd00118">
    <property type="entry name" value="LysM"/>
    <property type="match status" value="1"/>
</dbReference>
<dbReference type="Gene3D" id="2.40.40.10">
    <property type="entry name" value="RlpA-like domain"/>
    <property type="match status" value="1"/>
</dbReference>
<dbReference type="SMART" id="SM00257">
    <property type="entry name" value="LysM"/>
    <property type="match status" value="1"/>
</dbReference>
<evidence type="ECO:0000256" key="2">
    <source>
        <dbReference type="SAM" id="SignalP"/>
    </source>
</evidence>
<dbReference type="InterPro" id="IPR036779">
    <property type="entry name" value="LysM_dom_sf"/>
</dbReference>
<dbReference type="InterPro" id="IPR010611">
    <property type="entry name" value="3D_dom"/>
</dbReference>
<evidence type="ECO:0000313" key="4">
    <source>
        <dbReference type="EMBL" id="RNB82363.1"/>
    </source>
</evidence>
<feature type="chain" id="PRO_5018110871" evidence="2">
    <location>
        <begin position="29"/>
        <end position="206"/>
    </location>
</feature>
<dbReference type="GO" id="GO:0009254">
    <property type="term" value="P:peptidoglycan turnover"/>
    <property type="evidence" value="ECO:0007669"/>
    <property type="project" value="InterPro"/>
</dbReference>
<accession>A0A3M8D371</accession>
<dbReference type="PROSITE" id="PS51782">
    <property type="entry name" value="LYSM"/>
    <property type="match status" value="1"/>
</dbReference>
<dbReference type="SUPFAM" id="SSF54106">
    <property type="entry name" value="LysM domain"/>
    <property type="match status" value="1"/>
</dbReference>
<dbReference type="Proteomes" id="UP000271031">
    <property type="component" value="Unassembled WGS sequence"/>
</dbReference>
<dbReference type="OrthoDB" id="9798935at2"/>
<dbReference type="InterPro" id="IPR059180">
    <property type="entry name" value="3D_YorM"/>
</dbReference>
<dbReference type="InterPro" id="IPR036908">
    <property type="entry name" value="RlpA-like_sf"/>
</dbReference>
<gene>
    <name evidence="4" type="ORF">EDM56_23870</name>
</gene>
<comment type="caution">
    <text evidence="4">The sequence shown here is derived from an EMBL/GenBank/DDBJ whole genome shotgun (WGS) entry which is preliminary data.</text>
</comment>
<dbReference type="Pfam" id="PF06725">
    <property type="entry name" value="3D"/>
    <property type="match status" value="1"/>
</dbReference>
<dbReference type="GO" id="GO:0004553">
    <property type="term" value="F:hydrolase activity, hydrolyzing O-glycosyl compounds"/>
    <property type="evidence" value="ECO:0007669"/>
    <property type="project" value="InterPro"/>
</dbReference>
<dbReference type="CDD" id="cd14667">
    <property type="entry name" value="3D_containing_proteins"/>
    <property type="match status" value="1"/>
</dbReference>
<evidence type="ECO:0000313" key="5">
    <source>
        <dbReference type="Proteomes" id="UP000271031"/>
    </source>
</evidence>
<feature type="signal peptide" evidence="2">
    <location>
        <begin position="1"/>
        <end position="28"/>
    </location>
</feature>